<feature type="compositionally biased region" description="Pro residues" evidence="2">
    <location>
        <begin position="27"/>
        <end position="37"/>
    </location>
</feature>
<comment type="caution">
    <text evidence="4">The sequence shown here is derived from an EMBL/GenBank/DDBJ whole genome shotgun (WGS) entry which is preliminary data.</text>
</comment>
<dbReference type="AlphaFoldDB" id="A0A060SVC4"/>
<dbReference type="GO" id="GO:0007166">
    <property type="term" value="P:cell surface receptor signaling pathway"/>
    <property type="evidence" value="ECO:0007669"/>
    <property type="project" value="InterPro"/>
</dbReference>
<organism evidence="4 5">
    <name type="scientific">Pycnoporus cinnabarinus</name>
    <name type="common">Cinnabar-red polypore</name>
    <name type="synonym">Trametes cinnabarina</name>
    <dbReference type="NCBI Taxonomy" id="5643"/>
    <lineage>
        <taxon>Eukaryota</taxon>
        <taxon>Fungi</taxon>
        <taxon>Dikarya</taxon>
        <taxon>Basidiomycota</taxon>
        <taxon>Agaricomycotina</taxon>
        <taxon>Agaricomycetes</taxon>
        <taxon>Polyporales</taxon>
        <taxon>Polyporaceae</taxon>
        <taxon>Trametes</taxon>
    </lineage>
</organism>
<dbReference type="Pfam" id="PF24883">
    <property type="entry name" value="NPHP3_N"/>
    <property type="match status" value="1"/>
</dbReference>
<evidence type="ECO:0000313" key="5">
    <source>
        <dbReference type="Proteomes" id="UP000029665"/>
    </source>
</evidence>
<dbReference type="InterPro" id="IPR036537">
    <property type="entry name" value="Adaptor_Cbl_N_dom_sf"/>
</dbReference>
<dbReference type="CDD" id="cd21037">
    <property type="entry name" value="MLKL_NTD"/>
    <property type="match status" value="1"/>
</dbReference>
<name>A0A060SVC4_PYCCI</name>
<keyword evidence="5" id="KW-1185">Reference proteome</keyword>
<dbReference type="OrthoDB" id="2758315at2759"/>
<dbReference type="Gene3D" id="1.20.930.20">
    <property type="entry name" value="Adaptor protein Cbl, N-terminal domain"/>
    <property type="match status" value="1"/>
</dbReference>
<dbReference type="InterPro" id="IPR056884">
    <property type="entry name" value="NPHP3-like_N"/>
</dbReference>
<dbReference type="InterPro" id="IPR027417">
    <property type="entry name" value="P-loop_NTPase"/>
</dbReference>
<dbReference type="HOGENOM" id="CLU_563979_0_0_1"/>
<protein>
    <recommendedName>
        <fullName evidence="3">Nephrocystin 3-like N-terminal domain-containing protein</fullName>
    </recommendedName>
</protein>
<gene>
    <name evidence="4" type="ORF">BN946_scf184685.g5</name>
</gene>
<keyword evidence="1" id="KW-0677">Repeat</keyword>
<proteinExistence type="predicted"/>
<reference evidence="4" key="1">
    <citation type="submission" date="2014-01" db="EMBL/GenBank/DDBJ databases">
        <title>The genome of the white-rot fungus Pycnoporus cinnabarinus: a basidiomycete model with a versatile arsenal for lignocellulosic biomass breakdown.</title>
        <authorList>
            <person name="Levasseur A."/>
            <person name="Lomascolo A."/>
            <person name="Ruiz-Duenas F.J."/>
            <person name="Uzan E."/>
            <person name="Piumi F."/>
            <person name="Kues U."/>
            <person name="Ram A.F.J."/>
            <person name="Murat C."/>
            <person name="Haon M."/>
            <person name="Benoit I."/>
            <person name="Arfi Y."/>
            <person name="Chevret D."/>
            <person name="Drula E."/>
            <person name="Kwon M.J."/>
            <person name="Gouret P."/>
            <person name="Lesage-Meessen L."/>
            <person name="Lombard V."/>
            <person name="Mariette J."/>
            <person name="Noirot C."/>
            <person name="Park J."/>
            <person name="Patyshakuliyeva A."/>
            <person name="Wieneger R.A.B."/>
            <person name="Wosten H.A.B."/>
            <person name="Martin F."/>
            <person name="Coutinho P.M."/>
            <person name="de Vries R."/>
            <person name="Martinez A.T."/>
            <person name="Klopp C."/>
            <person name="Pontarotti P."/>
            <person name="Henrissat B."/>
            <person name="Record E."/>
        </authorList>
    </citation>
    <scope>NUCLEOTIDE SEQUENCE [LARGE SCALE GENOMIC DNA]</scope>
    <source>
        <strain evidence="4">BRFM137</strain>
    </source>
</reference>
<dbReference type="STRING" id="5643.A0A060SVC4"/>
<feature type="compositionally biased region" description="Low complexity" evidence="2">
    <location>
        <begin position="112"/>
        <end position="128"/>
    </location>
</feature>
<dbReference type="InterPro" id="IPR059179">
    <property type="entry name" value="MLKL-like_MCAfunc"/>
</dbReference>
<evidence type="ECO:0000313" key="4">
    <source>
        <dbReference type="EMBL" id="CDO78295.1"/>
    </source>
</evidence>
<dbReference type="SUPFAM" id="SSF52540">
    <property type="entry name" value="P-loop containing nucleoside triphosphate hydrolases"/>
    <property type="match status" value="1"/>
</dbReference>
<feature type="region of interest" description="Disordered" evidence="2">
    <location>
        <begin position="1"/>
        <end position="42"/>
    </location>
</feature>
<feature type="compositionally biased region" description="Polar residues" evidence="2">
    <location>
        <begin position="78"/>
        <end position="91"/>
    </location>
</feature>
<evidence type="ECO:0000259" key="3">
    <source>
        <dbReference type="Pfam" id="PF24883"/>
    </source>
</evidence>
<dbReference type="Proteomes" id="UP000029665">
    <property type="component" value="Unassembled WGS sequence"/>
</dbReference>
<evidence type="ECO:0000256" key="1">
    <source>
        <dbReference type="ARBA" id="ARBA00022737"/>
    </source>
</evidence>
<sequence length="484" mass="53666">MTLLCMKNPFAKRPRLSDNASHSSDSSPPPPHGPHQPPRGAEVQVLRKKNCSFLARFRPCSRWRSKKHPDPGPASDVVPTTGTLPQLSTVDQEQDRSLNLSFRRGALEGEARSTQSTQSDDQRQPSPQTRDQDEQPLKPQPASGPSQEQHVSGLVAPSNGSQPGTSKHRFPETLFNGIKLALTVTEKAGAAFPPLQAVAGSLCAIIEAVQKVSSNEADIRTLTDHINRLNFVISPESATLPPTEQWPAAFRDRLSEFERNLHKLEDDLKVLASETLQRKFLNAQERAGKIGSFVRSLAWLIRCFTVGELISIEFGVDRIEIKLREGLQHLDGRFDEVHTHLDRGLAQVHEHMDLMQETISQVSNQAAAVRFSPGVLVSMTDRALFWQQFQCEAETRKEALATIYSWIQPDDRELPTSSTPAMSASDSDRHPVMWIHALAGVGKTTLAQTAAQWCDDRRLLAASFFCARDGDRSNVQAIMPTIAF</sequence>
<feature type="region of interest" description="Disordered" evidence="2">
    <location>
        <begin position="58"/>
        <end position="170"/>
    </location>
</feature>
<accession>A0A060SVC4</accession>
<evidence type="ECO:0000256" key="2">
    <source>
        <dbReference type="SAM" id="MobiDB-lite"/>
    </source>
</evidence>
<feature type="domain" description="Nephrocystin 3-like N-terminal" evidence="3">
    <location>
        <begin position="426"/>
        <end position="483"/>
    </location>
</feature>
<dbReference type="EMBL" id="CCBP010000776">
    <property type="protein sequence ID" value="CDO78295.1"/>
    <property type="molecule type" value="Genomic_DNA"/>
</dbReference>